<keyword evidence="2" id="KW-1185">Reference proteome</keyword>
<sequence>MGNCCGTEEEQKPLLVSGRVGVRSGTLSQPPAGPVLAQPAPIIARSPGPTSARLHNPIKQKDFEKSIQLIATVQLLSLPLTSLDKTFQDLGRLYNEVVGNFRSLEEEIRKFKEYFLEETSGIPVLEECVAHLVNRVGTAKITVERRSKTFIEITYDKEDISKNCKGEADQSLRPLEHFSRACRHIREVLEHAPQVERNVKIILADEDRQGKDIMKSELSADAMQRATHDFHENVSKLRVVAAGTDTIRRDVEKKFKEFANASKGFFKEES</sequence>
<gene>
    <name evidence="1" type="ORF">MAR_010191</name>
</gene>
<accession>A0ABY7E0X3</accession>
<organism evidence="1 2">
    <name type="scientific">Mya arenaria</name>
    <name type="common">Soft-shell clam</name>
    <dbReference type="NCBI Taxonomy" id="6604"/>
    <lineage>
        <taxon>Eukaryota</taxon>
        <taxon>Metazoa</taxon>
        <taxon>Spiralia</taxon>
        <taxon>Lophotrochozoa</taxon>
        <taxon>Mollusca</taxon>
        <taxon>Bivalvia</taxon>
        <taxon>Autobranchia</taxon>
        <taxon>Heteroconchia</taxon>
        <taxon>Euheterodonta</taxon>
        <taxon>Imparidentia</taxon>
        <taxon>Neoheterodontei</taxon>
        <taxon>Myida</taxon>
        <taxon>Myoidea</taxon>
        <taxon>Myidae</taxon>
        <taxon>Mya</taxon>
    </lineage>
</organism>
<dbReference type="Proteomes" id="UP001164746">
    <property type="component" value="Chromosome 4"/>
</dbReference>
<reference evidence="1" key="1">
    <citation type="submission" date="2022-11" db="EMBL/GenBank/DDBJ databases">
        <title>Centuries of genome instability and evolution in soft-shell clam transmissible cancer (bioRxiv).</title>
        <authorList>
            <person name="Hart S.F.M."/>
            <person name="Yonemitsu M.A."/>
            <person name="Giersch R.M."/>
            <person name="Beal B.F."/>
            <person name="Arriagada G."/>
            <person name="Davis B.W."/>
            <person name="Ostrander E.A."/>
            <person name="Goff S.P."/>
            <person name="Metzger M.J."/>
        </authorList>
    </citation>
    <scope>NUCLEOTIDE SEQUENCE</scope>
    <source>
        <strain evidence="1">MELC-2E11</strain>
        <tissue evidence="1">Siphon/mantle</tissue>
    </source>
</reference>
<evidence type="ECO:0000313" key="1">
    <source>
        <dbReference type="EMBL" id="WAR03633.1"/>
    </source>
</evidence>
<evidence type="ECO:0000313" key="2">
    <source>
        <dbReference type="Proteomes" id="UP001164746"/>
    </source>
</evidence>
<proteinExistence type="predicted"/>
<name>A0ABY7E0X3_MYAAR</name>
<protein>
    <submittedName>
        <fullName evidence="1">Uncharacterized protein</fullName>
    </submittedName>
</protein>
<dbReference type="EMBL" id="CP111015">
    <property type="protein sequence ID" value="WAR03633.1"/>
    <property type="molecule type" value="Genomic_DNA"/>
</dbReference>